<dbReference type="InterPro" id="IPR001608">
    <property type="entry name" value="Ala_racemase_N"/>
</dbReference>
<keyword evidence="6" id="KW-1185">Reference proteome</keyword>
<protein>
    <recommendedName>
        <fullName evidence="2">Pyridoxal phosphate homeostasis protein</fullName>
        <shortName evidence="2">PLP homeostasis protein</shortName>
    </recommendedName>
</protein>
<dbReference type="SUPFAM" id="SSF51419">
    <property type="entry name" value="PLP-binding barrel"/>
    <property type="match status" value="1"/>
</dbReference>
<evidence type="ECO:0000259" key="4">
    <source>
        <dbReference type="Pfam" id="PF01168"/>
    </source>
</evidence>
<evidence type="ECO:0000256" key="3">
    <source>
        <dbReference type="RuleBase" id="RU004514"/>
    </source>
</evidence>
<dbReference type="NCBIfam" id="TIGR00044">
    <property type="entry name" value="YggS family pyridoxal phosphate-dependent enzyme"/>
    <property type="match status" value="1"/>
</dbReference>
<dbReference type="EMBL" id="JAVDXV010000005">
    <property type="protein sequence ID" value="MDR7333623.1"/>
    <property type="molecule type" value="Genomic_DNA"/>
</dbReference>
<dbReference type="PANTHER" id="PTHR10146:SF14">
    <property type="entry name" value="PYRIDOXAL PHOSPHATE HOMEOSTASIS PROTEIN"/>
    <property type="match status" value="1"/>
</dbReference>
<comment type="caution">
    <text evidence="5">The sequence shown here is derived from an EMBL/GenBank/DDBJ whole genome shotgun (WGS) entry which is preliminary data.</text>
</comment>
<dbReference type="HAMAP" id="MF_02087">
    <property type="entry name" value="PLP_homeostasis"/>
    <property type="match status" value="1"/>
</dbReference>
<name>A0ABU2A8U5_9BURK</name>
<evidence type="ECO:0000313" key="5">
    <source>
        <dbReference type="EMBL" id="MDR7333623.1"/>
    </source>
</evidence>
<evidence type="ECO:0000313" key="6">
    <source>
        <dbReference type="Proteomes" id="UP001180825"/>
    </source>
</evidence>
<dbReference type="PANTHER" id="PTHR10146">
    <property type="entry name" value="PROLINE SYNTHETASE CO-TRANSCRIBED BACTERIAL HOMOLOG PROTEIN"/>
    <property type="match status" value="1"/>
</dbReference>
<comment type="similarity">
    <text evidence="2 3">Belongs to the pyridoxal phosphate-binding protein YggS/PROSC family.</text>
</comment>
<dbReference type="Gene3D" id="3.20.20.10">
    <property type="entry name" value="Alanine racemase"/>
    <property type="match status" value="1"/>
</dbReference>
<dbReference type="InterPro" id="IPR011078">
    <property type="entry name" value="PyrdxlP_homeostasis"/>
</dbReference>
<comment type="function">
    <text evidence="2">Pyridoxal 5'-phosphate (PLP)-binding protein, which is involved in PLP homeostasis.</text>
</comment>
<accession>A0ABU2A8U5</accession>
<evidence type="ECO:0000256" key="1">
    <source>
        <dbReference type="ARBA" id="ARBA00022898"/>
    </source>
</evidence>
<dbReference type="Pfam" id="PF01168">
    <property type="entry name" value="Ala_racemase_N"/>
    <property type="match status" value="1"/>
</dbReference>
<evidence type="ECO:0000256" key="2">
    <source>
        <dbReference type="HAMAP-Rule" id="MF_02087"/>
    </source>
</evidence>
<comment type="caution">
    <text evidence="2">Lacks conserved residue(s) required for the propagation of feature annotation.</text>
</comment>
<proteinExistence type="inferred from homology"/>
<reference evidence="5 6" key="1">
    <citation type="submission" date="2023-07" db="EMBL/GenBank/DDBJ databases">
        <title>Sorghum-associated microbial communities from plants grown in Nebraska, USA.</title>
        <authorList>
            <person name="Schachtman D."/>
        </authorList>
    </citation>
    <scope>NUCLEOTIDE SEQUENCE [LARGE SCALE GENOMIC DNA]</scope>
    <source>
        <strain evidence="5 6">BE316</strain>
    </source>
</reference>
<gene>
    <name evidence="5" type="ORF">J2X21_002765</name>
</gene>
<feature type="domain" description="Alanine racemase N-terminal" evidence="4">
    <location>
        <begin position="4"/>
        <end position="182"/>
    </location>
</feature>
<dbReference type="Proteomes" id="UP001180825">
    <property type="component" value="Unassembled WGS sequence"/>
</dbReference>
<dbReference type="InterPro" id="IPR029066">
    <property type="entry name" value="PLP-binding_barrel"/>
</dbReference>
<dbReference type="PIRSF" id="PIRSF004848">
    <property type="entry name" value="YBL036c_PLPDEIII"/>
    <property type="match status" value="1"/>
</dbReference>
<keyword evidence="1 2" id="KW-0663">Pyridoxal phosphate</keyword>
<organism evidence="5 6">
    <name type="scientific">Roseateles asaccharophilus</name>
    <dbReference type="NCBI Taxonomy" id="582607"/>
    <lineage>
        <taxon>Bacteria</taxon>
        <taxon>Pseudomonadati</taxon>
        <taxon>Pseudomonadota</taxon>
        <taxon>Betaproteobacteria</taxon>
        <taxon>Burkholderiales</taxon>
        <taxon>Sphaerotilaceae</taxon>
        <taxon>Roseateles</taxon>
    </lineage>
</organism>
<sequence length="183" mass="19358">MREAFAAGARAFGENYVQEGLAKVAELSDLRAELEWHLIGPLQSNKTKPVAETFDWVHSVDRLKIAERLSDQRPPGLPPLNICLQVNISAEASKSGLLPDEVSALARQVAALPRLKLRGLMAIPEPGPGALAQHQAMAALFAVLKADGLALDTLSLGMSADLEDAIAAGSTMVRVGTAVFGAR</sequence>